<dbReference type="SUPFAM" id="SSF56672">
    <property type="entry name" value="DNA/RNA polymerases"/>
    <property type="match status" value="1"/>
</dbReference>
<comment type="caution">
    <text evidence="1">The sequence shown here is derived from an EMBL/GenBank/DDBJ whole genome shotgun (WGS) entry which is preliminary data.</text>
</comment>
<evidence type="ECO:0000313" key="1">
    <source>
        <dbReference type="EMBL" id="VDI44462.1"/>
    </source>
</evidence>
<dbReference type="PANTHER" id="PTHR47331:SF4">
    <property type="entry name" value="PEPTIDASE S1 DOMAIN-CONTAINING PROTEIN"/>
    <property type="match status" value="1"/>
</dbReference>
<evidence type="ECO:0000313" key="2">
    <source>
        <dbReference type="Proteomes" id="UP000596742"/>
    </source>
</evidence>
<proteinExistence type="predicted"/>
<evidence type="ECO:0008006" key="3">
    <source>
        <dbReference type="Google" id="ProtNLM"/>
    </source>
</evidence>
<dbReference type="AlphaFoldDB" id="A0A8B6F4Y7"/>
<dbReference type="OrthoDB" id="10057690at2759"/>
<protein>
    <recommendedName>
        <fullName evidence="3">Reverse transcriptase domain-containing protein</fullName>
    </recommendedName>
</protein>
<dbReference type="InterPro" id="IPR043502">
    <property type="entry name" value="DNA/RNA_pol_sf"/>
</dbReference>
<reference evidence="1" key="1">
    <citation type="submission" date="2018-11" db="EMBL/GenBank/DDBJ databases">
        <authorList>
            <person name="Alioto T."/>
            <person name="Alioto T."/>
        </authorList>
    </citation>
    <scope>NUCLEOTIDE SEQUENCE</scope>
</reference>
<keyword evidence="2" id="KW-1185">Reference proteome</keyword>
<organism evidence="1 2">
    <name type="scientific">Mytilus galloprovincialis</name>
    <name type="common">Mediterranean mussel</name>
    <dbReference type="NCBI Taxonomy" id="29158"/>
    <lineage>
        <taxon>Eukaryota</taxon>
        <taxon>Metazoa</taxon>
        <taxon>Spiralia</taxon>
        <taxon>Lophotrochozoa</taxon>
        <taxon>Mollusca</taxon>
        <taxon>Bivalvia</taxon>
        <taxon>Autobranchia</taxon>
        <taxon>Pteriomorphia</taxon>
        <taxon>Mytilida</taxon>
        <taxon>Mytiloidea</taxon>
        <taxon>Mytilidae</taxon>
        <taxon>Mytilinae</taxon>
        <taxon>Mytilus</taxon>
    </lineage>
</organism>
<dbReference type="EMBL" id="UYJE01006262">
    <property type="protein sequence ID" value="VDI44462.1"/>
    <property type="molecule type" value="Genomic_DNA"/>
</dbReference>
<sequence>MPLFNINNVQIYRFCRVPFGVISSPFLLAATIDLHLRKYNTPVATKIQDNIYVDNLLTGVNTNDELKELYTESKSIFQEASMNLRDWCSNSAQFMSDIPKQDQANRERMKVLGINWTIKDDKLSMSGPKLETLELSSTKREILQSIASIFDPLGFFSPVTLLGKLLLQTLWSKKVEWDFKLSENDCDLWKEIAFDIKQIQTHTFDRYIGLNGKCSYQLLCFCDASTKAYACAIYLRHETDESCRVDLIYSKTRLAPIKKVSIPRLELLAVIIGIRCLAFIESNLKITVEKKTLWTDSQCVIHWIASEKTNVNICRKSFKRDQKMH</sequence>
<dbReference type="PANTHER" id="PTHR47331">
    <property type="entry name" value="PHD-TYPE DOMAIN-CONTAINING PROTEIN"/>
    <property type="match status" value="1"/>
</dbReference>
<name>A0A8B6F4Y7_MYTGA</name>
<gene>
    <name evidence="1" type="ORF">MGAL_10B061463</name>
</gene>
<dbReference type="Proteomes" id="UP000596742">
    <property type="component" value="Unassembled WGS sequence"/>
</dbReference>
<accession>A0A8B6F4Y7</accession>
<dbReference type="InterPro" id="IPR008042">
    <property type="entry name" value="Retrotrans_Pao"/>
</dbReference>
<dbReference type="Pfam" id="PF05380">
    <property type="entry name" value="Peptidase_A17"/>
    <property type="match status" value="1"/>
</dbReference>